<dbReference type="InterPro" id="IPR011049">
    <property type="entry name" value="Serralysin-like_metalloprot_C"/>
</dbReference>
<evidence type="ECO:0000313" key="3">
    <source>
        <dbReference type="Proteomes" id="UP000243904"/>
    </source>
</evidence>
<name>A0A1H2BSH6_9BRAD</name>
<evidence type="ECO:0000313" key="2">
    <source>
        <dbReference type="EMBL" id="SDT61074.1"/>
    </source>
</evidence>
<evidence type="ECO:0000256" key="1">
    <source>
        <dbReference type="SAM" id="MobiDB-lite"/>
    </source>
</evidence>
<dbReference type="SUPFAM" id="SSF51120">
    <property type="entry name" value="beta-Roll"/>
    <property type="match status" value="1"/>
</dbReference>
<dbReference type="PRINTS" id="PR00313">
    <property type="entry name" value="CABNDNGRPT"/>
</dbReference>
<proteinExistence type="predicted"/>
<keyword evidence="3" id="KW-1185">Reference proteome</keyword>
<organism evidence="2 3">
    <name type="scientific">Bradyrhizobium canariense</name>
    <dbReference type="NCBI Taxonomy" id="255045"/>
    <lineage>
        <taxon>Bacteria</taxon>
        <taxon>Pseudomonadati</taxon>
        <taxon>Pseudomonadota</taxon>
        <taxon>Alphaproteobacteria</taxon>
        <taxon>Hyphomicrobiales</taxon>
        <taxon>Nitrobacteraceae</taxon>
        <taxon>Bradyrhizobium</taxon>
    </lineage>
</organism>
<accession>A0A1H2BSH6</accession>
<dbReference type="AlphaFoldDB" id="A0A1H2BSH6"/>
<feature type="region of interest" description="Disordered" evidence="1">
    <location>
        <begin position="249"/>
        <end position="270"/>
    </location>
</feature>
<gene>
    <name evidence="2" type="ORF">SAMN05444158_7481</name>
</gene>
<dbReference type="EMBL" id="LT629750">
    <property type="protein sequence ID" value="SDT61074.1"/>
    <property type="molecule type" value="Genomic_DNA"/>
</dbReference>
<reference evidence="3" key="1">
    <citation type="submission" date="2016-10" db="EMBL/GenBank/DDBJ databases">
        <authorList>
            <person name="Varghese N."/>
            <person name="Submissions S."/>
        </authorList>
    </citation>
    <scope>NUCLEOTIDE SEQUENCE [LARGE SCALE GENOMIC DNA]</scope>
    <source>
        <strain evidence="3">GAS369</strain>
    </source>
</reference>
<dbReference type="Gene3D" id="2.150.10.10">
    <property type="entry name" value="Serralysin-like metalloprotease, C-terminal"/>
    <property type="match status" value="1"/>
</dbReference>
<dbReference type="Proteomes" id="UP000243904">
    <property type="component" value="Chromosome I"/>
</dbReference>
<protein>
    <submittedName>
        <fullName evidence="2">Type I secretion C-terminal target domain (VC_A0849 subclass)</fullName>
    </submittedName>
</protein>
<sequence>MSAERFDFRTPVGAKFSHEKHHSFGHAKDDFEFGHAKHHHGFDFVVTFNPEATFGIVDNVGGASASLDLHGIGNVVIGDTTSHAAVSINGGNGLSTVVLGNGNDHVTLQGAFNTIVLGDGNDVVNAGTGTASAVFHDGEVHITYGNYLSATFASPLDLDGLHSTGSHLDIGFFNGGTGNIGAFNGLGNSNASDGNDNIGVFNGDGNGGRDNGNGNIGAFNGNFNGLGNASRSDGNDNGNGNVGVLNGNYNGNLNTGHDSGNSNGNGNIGVDSGNLNGNGVATPALHGDIDPNAHLVGGFDTIVVGNGSDSITALAGISTIVAGNGNDQILIGGSYNTVVAGNGADHVVGLNVDHSTIALGNGGCTVSLTGAGCNTVTTGSGNDVISLSGIGNWVDAGAATTFNTIFGGAGKDTFVLAPSGSGMDKIYNFSLFDGDQLDLQNALSGTHWDGKVGDLSHFLTTEVVGGNTFLECTTASGGTATVAELMGTHYSLAMLEAHHSLLV</sequence>
<dbReference type="RefSeq" id="WP_146690887.1">
    <property type="nucleotide sequence ID" value="NZ_LT629750.1"/>
</dbReference>